<dbReference type="GO" id="GO:0004357">
    <property type="term" value="F:glutamate-cysteine ligase activity"/>
    <property type="evidence" value="ECO:0007669"/>
    <property type="project" value="UniProtKB-EC"/>
</dbReference>
<dbReference type="PANTHER" id="PTHR34378">
    <property type="entry name" value="GLUTAMATE--CYSTEINE LIGASE, CHLOROPLASTIC"/>
    <property type="match status" value="1"/>
</dbReference>
<dbReference type="EMBL" id="JBITYG010000004">
    <property type="protein sequence ID" value="MFI9102056.1"/>
    <property type="molecule type" value="Genomic_DNA"/>
</dbReference>
<reference evidence="8 9" key="1">
    <citation type="submission" date="2024-10" db="EMBL/GenBank/DDBJ databases">
        <title>The Natural Products Discovery Center: Release of the First 8490 Sequenced Strains for Exploring Actinobacteria Biosynthetic Diversity.</title>
        <authorList>
            <person name="Kalkreuter E."/>
            <person name="Kautsar S.A."/>
            <person name="Yang D."/>
            <person name="Bader C.D."/>
            <person name="Teijaro C.N."/>
            <person name="Fluegel L."/>
            <person name="Davis C.M."/>
            <person name="Simpson J.R."/>
            <person name="Lauterbach L."/>
            <person name="Steele A.D."/>
            <person name="Gui C."/>
            <person name="Meng S."/>
            <person name="Li G."/>
            <person name="Viehrig K."/>
            <person name="Ye F."/>
            <person name="Su P."/>
            <person name="Kiefer A.F."/>
            <person name="Nichols A."/>
            <person name="Cepeda A.J."/>
            <person name="Yan W."/>
            <person name="Fan B."/>
            <person name="Jiang Y."/>
            <person name="Adhikari A."/>
            <person name="Zheng C.-J."/>
            <person name="Schuster L."/>
            <person name="Cowan T.M."/>
            <person name="Smanski M.J."/>
            <person name="Chevrette M.G."/>
            <person name="De Carvalho L.P.S."/>
            <person name="Shen B."/>
        </authorList>
    </citation>
    <scope>NUCLEOTIDE SEQUENCE [LARGE SCALE GENOMIC DNA]</scope>
    <source>
        <strain evidence="8 9">NPDC053399</strain>
    </source>
</reference>
<keyword evidence="1 5" id="KW-0436">Ligase</keyword>
<evidence type="ECO:0000256" key="6">
    <source>
        <dbReference type="PIRNR" id="PIRNR017901"/>
    </source>
</evidence>
<keyword evidence="9" id="KW-1185">Reference proteome</keyword>
<comment type="similarity">
    <text evidence="5 6">Belongs to the glutamate--cysteine ligase type 2 family. EgtA subfamily.</text>
</comment>
<gene>
    <name evidence="5 8" type="primary">egtA</name>
    <name evidence="8" type="ORF">ACIGXA_16185</name>
</gene>
<evidence type="ECO:0000256" key="5">
    <source>
        <dbReference type="HAMAP-Rule" id="MF_02034"/>
    </source>
</evidence>
<sequence length="444" mass="47784">MAGTARRPARRQPGSAGPVTEAEAELFIHGICFKTGPPTRIGTELEWFLHDTHDPALHIDPGRLADAVSGLEQLPLNAGLTREPGGQIELSSRPADSLAQCVEETSADLAAVRGHLKARGLVAAGHGHDPYRTPRRILDLPRYVAMEEYFDRAGTAGRSMMCSTASVQVCVDAGTDSPGPHGIRSRWRLAHLLGPVLVAAFANSPLRQGVPSGWRSTRQAVWSLMDTARTLAPPLDREPRAAWARYALDAPVMCIRQEDGLPWTAPTELTFRDWIANGGPAGSAPTLDDLRYHLTTLFPPVRPQGHLELRMIDAQSGEDGWIVPLAVVTALFDDPAAHQAALQALLPLGVGGPPAPRNPLWVRAARRGLTDPALRRAADACFRAALDALPRIGAPAHVQATVTEFAERYIARGRCPADDLIDQVRSASGRPPARTGTPTKEDRA</sequence>
<evidence type="ECO:0000313" key="9">
    <source>
        <dbReference type="Proteomes" id="UP001614394"/>
    </source>
</evidence>
<keyword evidence="3 5" id="KW-0067">ATP-binding</keyword>
<keyword evidence="2 5" id="KW-0547">Nucleotide-binding</keyword>
<proteinExistence type="inferred from homology"/>
<accession>A0ABW8C9L1</accession>
<comment type="caution">
    <text evidence="8">The sequence shown here is derived from an EMBL/GenBank/DDBJ whole genome shotgun (WGS) entry which is preliminary data.</text>
</comment>
<dbReference type="InterPro" id="IPR014746">
    <property type="entry name" value="Gln_synth/guanido_kin_cat_dom"/>
</dbReference>
<dbReference type="Pfam" id="PF04107">
    <property type="entry name" value="GCS2"/>
    <property type="match status" value="1"/>
</dbReference>
<comment type="function">
    <text evidence="5">Catalyzes the synthesis of gamma-glutamylcysteine (gamma-GC). This compound is used as substrate for the biosynthesis of the low-molecular thiol compound ergothioneine.</text>
</comment>
<dbReference type="EC" id="6.3.2.2" evidence="5"/>
<dbReference type="HAMAP" id="MF_02034">
    <property type="entry name" value="EgtA"/>
    <property type="match status" value="1"/>
</dbReference>
<feature type="region of interest" description="Disordered" evidence="7">
    <location>
        <begin position="421"/>
        <end position="444"/>
    </location>
</feature>
<comment type="pathway">
    <text evidence="5">Amino-acid biosynthesis; ergothioneine biosynthesis.</text>
</comment>
<dbReference type="PIRSF" id="PIRSF017901">
    <property type="entry name" value="GCL"/>
    <property type="match status" value="1"/>
</dbReference>
<comment type="catalytic activity">
    <reaction evidence="4 5 6">
        <text>L-cysteine + L-glutamate + ATP = gamma-L-glutamyl-L-cysteine + ADP + phosphate + H(+)</text>
        <dbReference type="Rhea" id="RHEA:13285"/>
        <dbReference type="ChEBI" id="CHEBI:15378"/>
        <dbReference type="ChEBI" id="CHEBI:29985"/>
        <dbReference type="ChEBI" id="CHEBI:30616"/>
        <dbReference type="ChEBI" id="CHEBI:35235"/>
        <dbReference type="ChEBI" id="CHEBI:43474"/>
        <dbReference type="ChEBI" id="CHEBI:58173"/>
        <dbReference type="ChEBI" id="CHEBI:456216"/>
        <dbReference type="EC" id="6.3.2.2"/>
    </reaction>
</comment>
<dbReference type="InterPro" id="IPR006336">
    <property type="entry name" value="GCS2"/>
</dbReference>
<dbReference type="SUPFAM" id="SSF55931">
    <property type="entry name" value="Glutamine synthetase/guanido kinase"/>
    <property type="match status" value="1"/>
</dbReference>
<evidence type="ECO:0000256" key="1">
    <source>
        <dbReference type="ARBA" id="ARBA00022598"/>
    </source>
</evidence>
<dbReference type="NCBIfam" id="TIGR03444">
    <property type="entry name" value="EgtA_Cys_ligase"/>
    <property type="match status" value="1"/>
</dbReference>
<evidence type="ECO:0000313" key="8">
    <source>
        <dbReference type="EMBL" id="MFI9102056.1"/>
    </source>
</evidence>
<dbReference type="InterPro" id="IPR035434">
    <property type="entry name" value="GCL_bact_plant"/>
</dbReference>
<evidence type="ECO:0000256" key="2">
    <source>
        <dbReference type="ARBA" id="ARBA00022741"/>
    </source>
</evidence>
<evidence type="ECO:0000256" key="4">
    <source>
        <dbReference type="ARBA" id="ARBA00048819"/>
    </source>
</evidence>
<dbReference type="Proteomes" id="UP001614394">
    <property type="component" value="Unassembled WGS sequence"/>
</dbReference>
<dbReference type="RefSeq" id="WP_399649192.1">
    <property type="nucleotide sequence ID" value="NZ_JBITYG010000004.1"/>
</dbReference>
<dbReference type="InterPro" id="IPR017809">
    <property type="entry name" value="EgtA_Actinobacteria"/>
</dbReference>
<protein>
    <recommendedName>
        <fullName evidence="5">Glutamate--cysteine ligase EgtA</fullName>
        <ecNumber evidence="5">6.3.2.2</ecNumber>
    </recommendedName>
    <alternativeName>
        <fullName evidence="5">Gamma-glutamylcysteine synthase</fullName>
        <shortName evidence="5">GCS</shortName>
        <shortName evidence="5">Gamma-ECS</shortName>
    </alternativeName>
</protein>
<dbReference type="PANTHER" id="PTHR34378:SF1">
    <property type="entry name" value="GLUTAMATE--CYSTEINE LIGASE, CHLOROPLASTIC"/>
    <property type="match status" value="1"/>
</dbReference>
<organism evidence="8 9">
    <name type="scientific">Streptomyces fildesensis</name>
    <dbReference type="NCBI Taxonomy" id="375757"/>
    <lineage>
        <taxon>Bacteria</taxon>
        <taxon>Bacillati</taxon>
        <taxon>Actinomycetota</taxon>
        <taxon>Actinomycetes</taxon>
        <taxon>Kitasatosporales</taxon>
        <taxon>Streptomycetaceae</taxon>
        <taxon>Streptomyces</taxon>
    </lineage>
</organism>
<name>A0ABW8C9L1_9ACTN</name>
<dbReference type="Gene3D" id="3.30.590.20">
    <property type="match status" value="1"/>
</dbReference>
<evidence type="ECO:0000256" key="7">
    <source>
        <dbReference type="SAM" id="MobiDB-lite"/>
    </source>
</evidence>
<evidence type="ECO:0000256" key="3">
    <source>
        <dbReference type="ARBA" id="ARBA00022840"/>
    </source>
</evidence>